<dbReference type="OrthoDB" id="9804182at2"/>
<organism evidence="1 2">
    <name type="scientific">Flavimaricola marinus</name>
    <dbReference type="NCBI Taxonomy" id="1819565"/>
    <lineage>
        <taxon>Bacteria</taxon>
        <taxon>Pseudomonadati</taxon>
        <taxon>Pseudomonadota</taxon>
        <taxon>Alphaproteobacteria</taxon>
        <taxon>Rhodobacterales</taxon>
        <taxon>Paracoccaceae</taxon>
        <taxon>Flavimaricola</taxon>
    </lineage>
</organism>
<protein>
    <submittedName>
        <fullName evidence="1">Uncharacterized protein</fullName>
    </submittedName>
</protein>
<evidence type="ECO:0000313" key="1">
    <source>
        <dbReference type="EMBL" id="SMY08261.1"/>
    </source>
</evidence>
<evidence type="ECO:0000313" key="2">
    <source>
        <dbReference type="Proteomes" id="UP000201613"/>
    </source>
</evidence>
<gene>
    <name evidence="1" type="ORF">LOM8899_02411</name>
</gene>
<sequence length="183" mass="19523">MRYLLLAIFLIPGVAMADRILGEVTSDLNGDGTAETFILREFDEGYASLILVTESGAPVEFRAVAWSGMGAGNQPSLALAPNGSVQIISENAAIGRNRWTQTLTIAYRAGAYRVAGYTYSWYDTLDLEFAGTCDVNLLTGNGVLDQLGHKPKSISDPNLVAVPLGDWTMDSAVEACDPIATDS</sequence>
<proteinExistence type="predicted"/>
<dbReference type="AlphaFoldDB" id="A0A238LF52"/>
<dbReference type="RefSeq" id="WP_093992458.1">
    <property type="nucleotide sequence ID" value="NZ_FXZK01000004.1"/>
</dbReference>
<keyword evidence="2" id="KW-1185">Reference proteome</keyword>
<name>A0A238LF52_9RHOB</name>
<dbReference type="Proteomes" id="UP000201613">
    <property type="component" value="Unassembled WGS sequence"/>
</dbReference>
<accession>A0A238LF52</accession>
<reference evidence="1 2" key="1">
    <citation type="submission" date="2017-05" db="EMBL/GenBank/DDBJ databases">
        <authorList>
            <person name="Song R."/>
            <person name="Chenine A.L."/>
            <person name="Ruprecht R.M."/>
        </authorList>
    </citation>
    <scope>NUCLEOTIDE SEQUENCE [LARGE SCALE GENOMIC DNA]</scope>
    <source>
        <strain evidence="1 2">CECT 8899</strain>
    </source>
</reference>
<dbReference type="EMBL" id="FXZK01000004">
    <property type="protein sequence ID" value="SMY08261.1"/>
    <property type="molecule type" value="Genomic_DNA"/>
</dbReference>